<dbReference type="InterPro" id="IPR025987">
    <property type="entry name" value="GW_dom"/>
</dbReference>
<dbReference type="SUPFAM" id="SSF55797">
    <property type="entry name" value="PR-1-like"/>
    <property type="match status" value="1"/>
</dbReference>
<feature type="domain" description="SCP" evidence="1">
    <location>
        <begin position="194"/>
        <end position="316"/>
    </location>
</feature>
<evidence type="ECO:0000313" key="4">
    <source>
        <dbReference type="Proteomes" id="UP001370590"/>
    </source>
</evidence>
<dbReference type="Pfam" id="PF13457">
    <property type="entry name" value="GW"/>
    <property type="match status" value="1"/>
</dbReference>
<dbReference type="Gene3D" id="3.40.33.10">
    <property type="entry name" value="CAP"/>
    <property type="match status" value="1"/>
</dbReference>
<evidence type="ECO:0000313" key="3">
    <source>
        <dbReference type="EMBL" id="MEJ6400943.1"/>
    </source>
</evidence>
<organism evidence="3 4">
    <name type="scientific">Nicoliella lavandulae</name>
    <dbReference type="NCBI Taxonomy" id="3082954"/>
    <lineage>
        <taxon>Bacteria</taxon>
        <taxon>Bacillati</taxon>
        <taxon>Bacillota</taxon>
        <taxon>Bacilli</taxon>
        <taxon>Lactobacillales</taxon>
        <taxon>Lactobacillaceae</taxon>
        <taxon>Nicoliella</taxon>
    </lineage>
</organism>
<dbReference type="RefSeq" id="WP_339960793.1">
    <property type="nucleotide sequence ID" value="NZ_JAWMWH010000003.1"/>
</dbReference>
<evidence type="ECO:0000259" key="1">
    <source>
        <dbReference type="Pfam" id="PF00188"/>
    </source>
</evidence>
<keyword evidence="4" id="KW-1185">Reference proteome</keyword>
<proteinExistence type="predicted"/>
<dbReference type="InterPro" id="IPR014044">
    <property type="entry name" value="CAP_dom"/>
</dbReference>
<dbReference type="CDD" id="cd05379">
    <property type="entry name" value="CAP_bacterial"/>
    <property type="match status" value="1"/>
</dbReference>
<feature type="domain" description="GW" evidence="2">
    <location>
        <begin position="123"/>
        <end position="166"/>
    </location>
</feature>
<protein>
    <submittedName>
        <fullName evidence="3">CAP domain-containing protein</fullName>
    </submittedName>
</protein>
<sequence length="324" mass="36963">MKFTQKLMVTIATFSILYEVATPITESLNHRITNVKAQAVTKENIQTKIKLTPTRNADHLMSHTISKSNNTPGTVPQSEWLHAYYYFNQMLPRYANGSKALYAHDNNSVILDHMATSETDMKGQLPMQSNGDRMTVISSKQAPWGNIYYHVRFSNGAKGWIQQSNLVNESAIYDNSKLNYTSHENNQAINTGFYYINSIRIKHGLKLFRWSDKLTKIAQARIPQLISNFGHTDSNGISYRNELAQKFGYKKYINVIGENIGTLNMYKKMSASQYIVTDINAMTYEDANDSKWGHRKNFLSRVSTTIGIAVKSDNGRFITAFEFY</sequence>
<dbReference type="Proteomes" id="UP001370590">
    <property type="component" value="Unassembled WGS sequence"/>
</dbReference>
<reference evidence="3 4" key="1">
    <citation type="submission" date="2023-10" db="EMBL/GenBank/DDBJ databases">
        <title>Nicoliella lavandulae sp. nov. isolated from Lavandula angustifolia flowers.</title>
        <authorList>
            <person name="Alcantara C."/>
            <person name="Zuniga M."/>
            <person name="Landete J.M."/>
            <person name="Monedero V."/>
        </authorList>
    </citation>
    <scope>NUCLEOTIDE SEQUENCE [LARGE SCALE GENOMIC DNA]</scope>
    <source>
        <strain evidence="3 4">Es01</strain>
    </source>
</reference>
<dbReference type="InterPro" id="IPR035940">
    <property type="entry name" value="CAP_sf"/>
</dbReference>
<name>A0ABU8SM09_9LACO</name>
<dbReference type="Pfam" id="PF00188">
    <property type="entry name" value="CAP"/>
    <property type="match status" value="1"/>
</dbReference>
<comment type="caution">
    <text evidence="3">The sequence shown here is derived from an EMBL/GenBank/DDBJ whole genome shotgun (WGS) entry which is preliminary data.</text>
</comment>
<accession>A0ABU8SM09</accession>
<gene>
    <name evidence="3" type="ORF">R4146_07275</name>
</gene>
<evidence type="ECO:0000259" key="2">
    <source>
        <dbReference type="Pfam" id="PF13457"/>
    </source>
</evidence>
<dbReference type="EMBL" id="JAWMWH010000003">
    <property type="protein sequence ID" value="MEJ6400943.1"/>
    <property type="molecule type" value="Genomic_DNA"/>
</dbReference>